<dbReference type="InterPro" id="IPR036291">
    <property type="entry name" value="NAD(P)-bd_dom_sf"/>
</dbReference>
<accession>A0AAX3AS39</accession>
<organism evidence="2 3">
    <name type="scientific">Halococcus dombrowskii</name>
    <dbReference type="NCBI Taxonomy" id="179637"/>
    <lineage>
        <taxon>Archaea</taxon>
        <taxon>Methanobacteriati</taxon>
        <taxon>Methanobacteriota</taxon>
        <taxon>Stenosarchaea group</taxon>
        <taxon>Halobacteria</taxon>
        <taxon>Halobacteriales</taxon>
        <taxon>Halococcaceae</taxon>
        <taxon>Halococcus</taxon>
    </lineage>
</organism>
<feature type="domain" description="NmrA-like" evidence="1">
    <location>
        <begin position="2"/>
        <end position="220"/>
    </location>
</feature>
<dbReference type="EMBL" id="CP095005">
    <property type="protein sequence ID" value="UOO96050.1"/>
    <property type="molecule type" value="Genomic_DNA"/>
</dbReference>
<dbReference type="InterPro" id="IPR051604">
    <property type="entry name" value="Ergot_Alk_Oxidoreductase"/>
</dbReference>
<dbReference type="RefSeq" id="WP_244704454.1">
    <property type="nucleotide sequence ID" value="NZ_BAAADN010000046.1"/>
</dbReference>
<keyword evidence="3" id="KW-1185">Reference proteome</keyword>
<name>A0AAX3AS39_HALDO</name>
<reference evidence="2" key="1">
    <citation type="submission" date="2022-04" db="EMBL/GenBank/DDBJ databases">
        <title>Sequencing and genomic assembly of Halococcus dombrowskii.</title>
        <authorList>
            <person name="Lim S.W."/>
            <person name="MacLea K.S."/>
        </authorList>
    </citation>
    <scope>NUCLEOTIDE SEQUENCE</scope>
    <source>
        <strain evidence="2">H4</strain>
    </source>
</reference>
<sequence>MRILVTGATGTVGRHVVTNLADEDTTVRAGVRDIARARERFGDDIEYAEFDFQRPETWGAAFAEVDALFLIRPPTIGRVKRHITPAIDAAARVGVEHVAFLSVLGAEKNPILPHRRIEAHLQDADVSYTFLRASFFMQNLTEVHREAIAERDEIFVPAGNGKTSFVDARDIGAAAAVALTEPGHRNRAYDITGPAAFDYETVAEIFSDVLDRPIGYANPSIPAFVRRLRAEGQPLAFVLVMVGIYTTARLGFAGRVSRDVESLLGREPIPLERFVADYADTFESSQAE</sequence>
<proteinExistence type="predicted"/>
<dbReference type="CDD" id="cd05269">
    <property type="entry name" value="TMR_SDR_a"/>
    <property type="match status" value="1"/>
</dbReference>
<dbReference type="GeneID" id="71761163"/>
<protein>
    <submittedName>
        <fullName evidence="2">SDR family oxidoreductase</fullName>
    </submittedName>
</protein>
<dbReference type="Proteomes" id="UP000830542">
    <property type="component" value="Chromosome"/>
</dbReference>
<dbReference type="Gene3D" id="3.40.50.720">
    <property type="entry name" value="NAD(P)-binding Rossmann-like Domain"/>
    <property type="match status" value="1"/>
</dbReference>
<gene>
    <name evidence="2" type="ORF">MUK72_04905</name>
</gene>
<dbReference type="InterPro" id="IPR008030">
    <property type="entry name" value="NmrA-like"/>
</dbReference>
<dbReference type="PANTHER" id="PTHR43162:SF1">
    <property type="entry name" value="PRESTALK A DIFFERENTIATION PROTEIN A"/>
    <property type="match status" value="1"/>
</dbReference>
<dbReference type="SUPFAM" id="SSF51735">
    <property type="entry name" value="NAD(P)-binding Rossmann-fold domains"/>
    <property type="match status" value="1"/>
</dbReference>
<dbReference type="Pfam" id="PF05368">
    <property type="entry name" value="NmrA"/>
    <property type="match status" value="1"/>
</dbReference>
<dbReference type="KEGG" id="hdo:MUK72_04905"/>
<dbReference type="AlphaFoldDB" id="A0AAX3AS39"/>
<evidence type="ECO:0000259" key="1">
    <source>
        <dbReference type="Pfam" id="PF05368"/>
    </source>
</evidence>
<evidence type="ECO:0000313" key="2">
    <source>
        <dbReference type="EMBL" id="UOO96050.1"/>
    </source>
</evidence>
<evidence type="ECO:0000313" key="3">
    <source>
        <dbReference type="Proteomes" id="UP000830542"/>
    </source>
</evidence>
<dbReference type="PANTHER" id="PTHR43162">
    <property type="match status" value="1"/>
</dbReference>
<dbReference type="Gene3D" id="3.90.25.10">
    <property type="entry name" value="UDP-galactose 4-epimerase, domain 1"/>
    <property type="match status" value="1"/>
</dbReference>